<evidence type="ECO:0000256" key="11">
    <source>
        <dbReference type="ARBA" id="ARBA00023180"/>
    </source>
</evidence>
<comment type="caution">
    <text evidence="15">The sequence shown here is derived from an EMBL/GenBank/DDBJ whole genome shotgun (WGS) entry which is preliminary data.</text>
</comment>
<name>A0AAQ4FQ22_AMBAM</name>
<dbReference type="AlphaFoldDB" id="A0AAQ4FQ22"/>
<evidence type="ECO:0000256" key="12">
    <source>
        <dbReference type="ARBA" id="ARBA00023201"/>
    </source>
</evidence>
<dbReference type="Proteomes" id="UP001321473">
    <property type="component" value="Unassembled WGS sequence"/>
</dbReference>
<dbReference type="GO" id="GO:0005886">
    <property type="term" value="C:plasma membrane"/>
    <property type="evidence" value="ECO:0007669"/>
    <property type="project" value="TreeGrafter"/>
</dbReference>
<reference evidence="15 16" key="1">
    <citation type="journal article" date="2023" name="Arcadia Sci">
        <title>De novo assembly of a long-read Amblyomma americanum tick genome.</title>
        <authorList>
            <person name="Chou S."/>
            <person name="Poskanzer K.E."/>
            <person name="Rollins M."/>
            <person name="Thuy-Boun P.S."/>
        </authorList>
    </citation>
    <scope>NUCLEOTIDE SEQUENCE [LARGE SCALE GENOMIC DNA]</scope>
    <source>
        <strain evidence="15">F_SG_1</strain>
        <tissue evidence="15">Salivary glands</tissue>
    </source>
</reference>
<keyword evidence="3" id="KW-0813">Transport</keyword>
<keyword evidence="10 14" id="KW-0472">Membrane</keyword>
<evidence type="ECO:0000256" key="7">
    <source>
        <dbReference type="ARBA" id="ARBA00022989"/>
    </source>
</evidence>
<dbReference type="PROSITE" id="PS50283">
    <property type="entry name" value="NA_SOLUT_SYMP_3"/>
    <property type="match status" value="1"/>
</dbReference>
<evidence type="ECO:0000313" key="15">
    <source>
        <dbReference type="EMBL" id="KAK8788788.1"/>
    </source>
</evidence>
<evidence type="ECO:0000313" key="16">
    <source>
        <dbReference type="Proteomes" id="UP001321473"/>
    </source>
</evidence>
<evidence type="ECO:0000256" key="14">
    <source>
        <dbReference type="SAM" id="Phobius"/>
    </source>
</evidence>
<keyword evidence="16" id="KW-1185">Reference proteome</keyword>
<comment type="similarity">
    <text evidence="2 13">Belongs to the sodium:solute symporter (SSF) (TC 2.A.21) family.</text>
</comment>
<evidence type="ECO:0000256" key="1">
    <source>
        <dbReference type="ARBA" id="ARBA00004141"/>
    </source>
</evidence>
<evidence type="ECO:0000256" key="5">
    <source>
        <dbReference type="ARBA" id="ARBA00022847"/>
    </source>
</evidence>
<keyword evidence="4 14" id="KW-0812">Transmembrane</keyword>
<protein>
    <submittedName>
        <fullName evidence="15">Uncharacterized protein</fullName>
    </submittedName>
</protein>
<keyword evidence="6" id="KW-0530">Neurotransmitter biosynthesis</keyword>
<organism evidence="15 16">
    <name type="scientific">Amblyomma americanum</name>
    <name type="common">Lone star tick</name>
    <dbReference type="NCBI Taxonomy" id="6943"/>
    <lineage>
        <taxon>Eukaryota</taxon>
        <taxon>Metazoa</taxon>
        <taxon>Ecdysozoa</taxon>
        <taxon>Arthropoda</taxon>
        <taxon>Chelicerata</taxon>
        <taxon>Arachnida</taxon>
        <taxon>Acari</taxon>
        <taxon>Parasitiformes</taxon>
        <taxon>Ixodida</taxon>
        <taxon>Ixodoidea</taxon>
        <taxon>Ixodidae</taxon>
        <taxon>Amblyomminae</taxon>
        <taxon>Amblyomma</taxon>
    </lineage>
</organism>
<dbReference type="InterPro" id="IPR001734">
    <property type="entry name" value="Na/solute_symporter"/>
</dbReference>
<feature type="transmembrane region" description="Helical" evidence="14">
    <location>
        <begin position="166"/>
        <end position="186"/>
    </location>
</feature>
<dbReference type="GO" id="GO:0005307">
    <property type="term" value="F:choline:sodium symporter activity"/>
    <property type="evidence" value="ECO:0007669"/>
    <property type="project" value="TreeGrafter"/>
</dbReference>
<dbReference type="InterPro" id="IPR052244">
    <property type="entry name" value="Choline_transporter"/>
</dbReference>
<sequence length="270" mass="29749">MLLPLTLRYMSPPAVSAVGLTAVSAAAMSTVGSSTLSVASMFAWNVYKAIFRNTASDYEVDFVMRLSVVVVGISAVYLASSDATALRALWSLSADLVYVVLFPHLLSVFYLRDHCNTYGALTGYIVGVALRANSFDSSWTSDPLSDNRQVLPLEKAEGQRYPVRTMAMMTCFATIIGTSLFSKWLFAHVRIPPKYDIFDCFSASRCATVRHRPSGYFGRVSPGASFLPSWVPRLLRQSERKARGSPEVRPLFDAGCDHAFDCVEPEIRSK</sequence>
<dbReference type="Gene3D" id="1.20.1730.10">
    <property type="entry name" value="Sodium/glucose cotransporter"/>
    <property type="match status" value="1"/>
</dbReference>
<dbReference type="GO" id="GO:0008292">
    <property type="term" value="P:acetylcholine biosynthetic process"/>
    <property type="evidence" value="ECO:0007669"/>
    <property type="project" value="TreeGrafter"/>
</dbReference>
<keyword evidence="11" id="KW-0325">Glycoprotein</keyword>
<dbReference type="PANTHER" id="PTHR45897:SF4">
    <property type="entry name" value="HIGH-AFFINITY CHOLINE TRANSPORTER 1"/>
    <property type="match status" value="1"/>
</dbReference>
<proteinExistence type="inferred from homology"/>
<evidence type="ECO:0000256" key="3">
    <source>
        <dbReference type="ARBA" id="ARBA00022448"/>
    </source>
</evidence>
<evidence type="ECO:0000256" key="6">
    <source>
        <dbReference type="ARBA" id="ARBA00022979"/>
    </source>
</evidence>
<gene>
    <name evidence="15" type="ORF">V5799_021440</name>
</gene>
<comment type="subcellular location">
    <subcellularLocation>
        <location evidence="1">Membrane</location>
        <topology evidence="1">Multi-pass membrane protein</topology>
    </subcellularLocation>
</comment>
<dbReference type="InterPro" id="IPR038377">
    <property type="entry name" value="Na/Glc_symporter_sf"/>
</dbReference>
<dbReference type="Pfam" id="PF00474">
    <property type="entry name" value="SSF"/>
    <property type="match status" value="1"/>
</dbReference>
<keyword evidence="5" id="KW-0769">Symport</keyword>
<evidence type="ECO:0000256" key="13">
    <source>
        <dbReference type="RuleBase" id="RU362091"/>
    </source>
</evidence>
<keyword evidence="9" id="KW-0406">Ion transport</keyword>
<feature type="transmembrane region" description="Helical" evidence="14">
    <location>
        <begin position="63"/>
        <end position="80"/>
    </location>
</feature>
<keyword evidence="7 14" id="KW-1133">Transmembrane helix</keyword>
<evidence type="ECO:0000256" key="8">
    <source>
        <dbReference type="ARBA" id="ARBA00023053"/>
    </source>
</evidence>
<accession>A0AAQ4FQ22</accession>
<dbReference type="EMBL" id="JARKHS020000473">
    <property type="protein sequence ID" value="KAK8788788.1"/>
    <property type="molecule type" value="Genomic_DNA"/>
</dbReference>
<evidence type="ECO:0000256" key="2">
    <source>
        <dbReference type="ARBA" id="ARBA00006434"/>
    </source>
</evidence>
<evidence type="ECO:0000256" key="9">
    <source>
        <dbReference type="ARBA" id="ARBA00023065"/>
    </source>
</evidence>
<dbReference type="PANTHER" id="PTHR45897">
    <property type="entry name" value="HIGH-AFFINITY CHOLINE TRANSPORTER 1"/>
    <property type="match status" value="1"/>
</dbReference>
<evidence type="ECO:0000256" key="4">
    <source>
        <dbReference type="ARBA" id="ARBA00022692"/>
    </source>
</evidence>
<keyword evidence="12" id="KW-0739">Sodium transport</keyword>
<feature type="transmembrane region" description="Helical" evidence="14">
    <location>
        <begin position="92"/>
        <end position="111"/>
    </location>
</feature>
<keyword evidence="8" id="KW-0915">Sodium</keyword>
<evidence type="ECO:0000256" key="10">
    <source>
        <dbReference type="ARBA" id="ARBA00023136"/>
    </source>
</evidence>